<evidence type="ECO:0000256" key="10">
    <source>
        <dbReference type="ARBA" id="ARBA00022989"/>
    </source>
</evidence>
<dbReference type="STRING" id="436010.A0A166X1C4"/>
<dbReference type="AlphaFoldDB" id="A0A166X1C4"/>
<evidence type="ECO:0000256" key="6">
    <source>
        <dbReference type="ARBA" id="ARBA00022676"/>
    </source>
</evidence>
<keyword evidence="9 12" id="KW-0256">Endoplasmic reticulum</keyword>
<comment type="subcellular location">
    <subcellularLocation>
        <location evidence="1 12">Endoplasmic reticulum membrane</location>
        <topology evidence="1 12">Multi-pass membrane protein</topology>
    </subcellularLocation>
</comment>
<dbReference type="PANTHER" id="PTHR12468">
    <property type="entry name" value="GPI MANNOSYLTRANSFERASE 2"/>
    <property type="match status" value="1"/>
</dbReference>
<keyword evidence="5 12" id="KW-0337">GPI-anchor biosynthesis</keyword>
<dbReference type="EMBL" id="KV417480">
    <property type="protein sequence ID" value="KZP34324.1"/>
    <property type="molecule type" value="Genomic_DNA"/>
</dbReference>
<gene>
    <name evidence="14" type="ORF">FIBSPDRAFT_1035389</name>
</gene>
<keyword evidence="10 12" id="KW-1133">Transmembrane helix</keyword>
<feature type="region of interest" description="Disordered" evidence="13">
    <location>
        <begin position="365"/>
        <end position="407"/>
    </location>
</feature>
<evidence type="ECO:0000256" key="1">
    <source>
        <dbReference type="ARBA" id="ARBA00004477"/>
    </source>
</evidence>
<evidence type="ECO:0000256" key="2">
    <source>
        <dbReference type="ARBA" id="ARBA00004687"/>
    </source>
</evidence>
<evidence type="ECO:0000256" key="4">
    <source>
        <dbReference type="ARBA" id="ARBA00013795"/>
    </source>
</evidence>
<protein>
    <recommendedName>
        <fullName evidence="4 12">GPI mannosyltransferase 2</fullName>
        <ecNumber evidence="12">2.4.1.-</ecNumber>
    </recommendedName>
</protein>
<dbReference type="GO" id="GO:0005789">
    <property type="term" value="C:endoplasmic reticulum membrane"/>
    <property type="evidence" value="ECO:0007669"/>
    <property type="project" value="UniProtKB-SubCell"/>
</dbReference>
<dbReference type="UniPathway" id="UPA00196"/>
<evidence type="ECO:0000256" key="11">
    <source>
        <dbReference type="ARBA" id="ARBA00023136"/>
    </source>
</evidence>
<evidence type="ECO:0000256" key="9">
    <source>
        <dbReference type="ARBA" id="ARBA00022824"/>
    </source>
</evidence>
<name>A0A166X1C4_9AGAM</name>
<keyword evidence="6 12" id="KW-0328">Glycosyltransferase</keyword>
<feature type="compositionally biased region" description="Low complexity" evidence="13">
    <location>
        <begin position="373"/>
        <end position="383"/>
    </location>
</feature>
<evidence type="ECO:0000313" key="14">
    <source>
        <dbReference type="EMBL" id="KZP34324.1"/>
    </source>
</evidence>
<dbReference type="GO" id="GO:0004376">
    <property type="term" value="F:GPI mannosyltransferase activity"/>
    <property type="evidence" value="ECO:0007669"/>
    <property type="project" value="InterPro"/>
</dbReference>
<evidence type="ECO:0000256" key="12">
    <source>
        <dbReference type="RuleBase" id="RU363112"/>
    </source>
</evidence>
<evidence type="ECO:0000256" key="13">
    <source>
        <dbReference type="SAM" id="MobiDB-lite"/>
    </source>
</evidence>
<dbReference type="OrthoDB" id="10252502at2759"/>
<keyword evidence="8 12" id="KW-0812">Transmembrane</keyword>
<evidence type="ECO:0000313" key="15">
    <source>
        <dbReference type="Proteomes" id="UP000076532"/>
    </source>
</evidence>
<evidence type="ECO:0000256" key="5">
    <source>
        <dbReference type="ARBA" id="ARBA00022502"/>
    </source>
</evidence>
<evidence type="ECO:0000256" key="8">
    <source>
        <dbReference type="ARBA" id="ARBA00022692"/>
    </source>
</evidence>
<feature type="transmembrane region" description="Helical" evidence="12">
    <location>
        <begin position="232"/>
        <end position="251"/>
    </location>
</feature>
<dbReference type="Proteomes" id="UP000076532">
    <property type="component" value="Unassembled WGS sequence"/>
</dbReference>
<feature type="transmembrane region" description="Helical" evidence="12">
    <location>
        <begin position="191"/>
        <end position="220"/>
    </location>
</feature>
<comment type="caution">
    <text evidence="12">Lacks conserved residue(s) required for the propagation of feature annotation.</text>
</comment>
<dbReference type="PANTHER" id="PTHR12468:SF2">
    <property type="entry name" value="GPI MANNOSYLTRANSFERASE 2"/>
    <property type="match status" value="1"/>
</dbReference>
<keyword evidence="11 12" id="KW-0472">Membrane</keyword>
<comment type="similarity">
    <text evidence="3 12">Belongs to the PIGV family.</text>
</comment>
<comment type="pathway">
    <text evidence="2 12">Glycolipid biosynthesis; glycosylphosphatidylinositol-anchor biosynthesis.</text>
</comment>
<keyword evidence="7 12" id="KW-0808">Transferase</keyword>
<dbReference type="GO" id="GO:0031501">
    <property type="term" value="C:mannosyltransferase complex"/>
    <property type="evidence" value="ECO:0007669"/>
    <property type="project" value="TreeGrafter"/>
</dbReference>
<sequence>MNGVIAGMSSSTTARHLKHLALVSPAVRIATRLVLHALASLGLPQFDSSAAVSAATSPLLRWDAFHFVHIAQHGYVHEYEWAFFPGTPLAMRLGAQGIALLRTALGSPAPPGTRMADLLNGGALLALLCDPTPTLYRLTLHHLGSPHLALLAAVLSLLPSSPATLHAAAYSEPFYTFLSYKGMLACARAEWLPAALWFALAAGFRSNGLLLSGFLIWGLLVQPFIAHKRIPLRTIPYTLLLAALPFVPFVYHNHAAYTAYCLPPSPSPSTSSLSANSSPNPVPVPVPGWCANALPAIYTHVQAKYWHSGFLAYWTPAQAPNFAMAAPVYALVLGFCAWHLAGALEGQVRDAYARVFCSRARAQGEGEGRAPKGAGAVTATAGARESERGGELDGTPGAKPTTANTNTNADPFLSRALTPHALHALFLTLTILLTGHVQIMLRQAASLPVVYWAAAWLFMGGADADADADADANADGKKEKKKRQTGARAAWGRAWVGWSVVWGAVSLVLWVAFLPPA</sequence>
<comment type="function">
    <text evidence="12">Mannosyltransferase involved in glycosylphosphatidylinositol-anchor biosynthesis.</text>
</comment>
<feature type="compositionally biased region" description="Low complexity" evidence="13">
    <location>
        <begin position="395"/>
        <end position="407"/>
    </location>
</feature>
<dbReference type="GO" id="GO:0000009">
    <property type="term" value="F:alpha-1,6-mannosyltransferase activity"/>
    <property type="evidence" value="ECO:0007669"/>
    <property type="project" value="InterPro"/>
</dbReference>
<organism evidence="14 15">
    <name type="scientific">Athelia psychrophila</name>
    <dbReference type="NCBI Taxonomy" id="1759441"/>
    <lineage>
        <taxon>Eukaryota</taxon>
        <taxon>Fungi</taxon>
        <taxon>Dikarya</taxon>
        <taxon>Basidiomycota</taxon>
        <taxon>Agaricomycotina</taxon>
        <taxon>Agaricomycetes</taxon>
        <taxon>Agaricomycetidae</taxon>
        <taxon>Atheliales</taxon>
        <taxon>Atheliaceae</taxon>
        <taxon>Athelia</taxon>
    </lineage>
</organism>
<dbReference type="GO" id="GO:0006506">
    <property type="term" value="P:GPI anchor biosynthetic process"/>
    <property type="evidence" value="ECO:0007669"/>
    <property type="project" value="UniProtKB-UniPathway"/>
</dbReference>
<reference evidence="14 15" key="1">
    <citation type="journal article" date="2016" name="Mol. Biol. Evol.">
        <title>Comparative Genomics of Early-Diverging Mushroom-Forming Fungi Provides Insights into the Origins of Lignocellulose Decay Capabilities.</title>
        <authorList>
            <person name="Nagy L.G."/>
            <person name="Riley R."/>
            <person name="Tritt A."/>
            <person name="Adam C."/>
            <person name="Daum C."/>
            <person name="Floudas D."/>
            <person name="Sun H."/>
            <person name="Yadav J.S."/>
            <person name="Pangilinan J."/>
            <person name="Larsson K.H."/>
            <person name="Matsuura K."/>
            <person name="Barry K."/>
            <person name="Labutti K."/>
            <person name="Kuo R."/>
            <person name="Ohm R.A."/>
            <person name="Bhattacharya S.S."/>
            <person name="Shirouzu T."/>
            <person name="Yoshinaga Y."/>
            <person name="Martin F.M."/>
            <person name="Grigoriev I.V."/>
            <person name="Hibbett D.S."/>
        </authorList>
    </citation>
    <scope>NUCLEOTIDE SEQUENCE [LARGE SCALE GENOMIC DNA]</scope>
    <source>
        <strain evidence="14 15">CBS 109695</strain>
    </source>
</reference>
<feature type="transmembrane region" description="Helical" evidence="12">
    <location>
        <begin position="322"/>
        <end position="344"/>
    </location>
</feature>
<dbReference type="InterPro" id="IPR007315">
    <property type="entry name" value="PIG-V/Gpi18"/>
</dbReference>
<keyword evidence="15" id="KW-1185">Reference proteome</keyword>
<proteinExistence type="inferred from homology"/>
<evidence type="ECO:0000256" key="3">
    <source>
        <dbReference type="ARBA" id="ARBA00008698"/>
    </source>
</evidence>
<accession>A0A166X1C4</accession>
<dbReference type="EC" id="2.4.1.-" evidence="12"/>
<evidence type="ECO:0000256" key="7">
    <source>
        <dbReference type="ARBA" id="ARBA00022679"/>
    </source>
</evidence>
<feature type="transmembrane region" description="Helical" evidence="12">
    <location>
        <begin position="490"/>
        <end position="513"/>
    </location>
</feature>
<dbReference type="Pfam" id="PF04188">
    <property type="entry name" value="Mannosyl_trans2"/>
    <property type="match status" value="1"/>
</dbReference>